<protein>
    <recommendedName>
        <fullName evidence="4">Secreted protein</fullName>
    </recommendedName>
</protein>
<dbReference type="EMBL" id="CAJNRD030001114">
    <property type="protein sequence ID" value="CAG5073922.1"/>
    <property type="molecule type" value="Genomic_DNA"/>
</dbReference>
<dbReference type="AlphaFoldDB" id="A0A8J2H5G3"/>
<evidence type="ECO:0000256" key="1">
    <source>
        <dbReference type="SAM" id="SignalP"/>
    </source>
</evidence>
<gene>
    <name evidence="2" type="ORF">HICCMSTLAB_LOCUS694</name>
</gene>
<keyword evidence="3" id="KW-1185">Reference proteome</keyword>
<reference evidence="2" key="1">
    <citation type="submission" date="2021-04" db="EMBL/GenBank/DDBJ databases">
        <authorList>
            <person name="Chebbi M.A.C M."/>
        </authorList>
    </citation>
    <scope>NUCLEOTIDE SEQUENCE</scope>
</reference>
<feature type="chain" id="PRO_5035211350" description="Secreted protein" evidence="1">
    <location>
        <begin position="27"/>
        <end position="120"/>
    </location>
</feature>
<sequence length="120" mass="14023">MLVLLLFPAFSLLHLLIAVSCNQVLAWHTNYSQSPVCFDRHEHSYRTSRSFRGIRRVLSATIFWEWKRDTEKKINLETKKKDTFGAKIKEITYSFIDSDCCGYFDPNFVLFSGISRYSLG</sequence>
<dbReference type="Proteomes" id="UP000786811">
    <property type="component" value="Unassembled WGS sequence"/>
</dbReference>
<comment type="caution">
    <text evidence="2">The sequence shown here is derived from an EMBL/GenBank/DDBJ whole genome shotgun (WGS) entry which is preliminary data.</text>
</comment>
<evidence type="ECO:0000313" key="2">
    <source>
        <dbReference type="EMBL" id="CAG5073922.1"/>
    </source>
</evidence>
<keyword evidence="1" id="KW-0732">Signal</keyword>
<feature type="signal peptide" evidence="1">
    <location>
        <begin position="1"/>
        <end position="26"/>
    </location>
</feature>
<organism evidence="2 3">
    <name type="scientific">Cotesia congregata</name>
    <name type="common">Parasitoid wasp</name>
    <name type="synonym">Apanteles congregatus</name>
    <dbReference type="NCBI Taxonomy" id="51543"/>
    <lineage>
        <taxon>Eukaryota</taxon>
        <taxon>Metazoa</taxon>
        <taxon>Ecdysozoa</taxon>
        <taxon>Arthropoda</taxon>
        <taxon>Hexapoda</taxon>
        <taxon>Insecta</taxon>
        <taxon>Pterygota</taxon>
        <taxon>Neoptera</taxon>
        <taxon>Endopterygota</taxon>
        <taxon>Hymenoptera</taxon>
        <taxon>Apocrita</taxon>
        <taxon>Ichneumonoidea</taxon>
        <taxon>Braconidae</taxon>
        <taxon>Microgastrinae</taxon>
        <taxon>Cotesia</taxon>
    </lineage>
</organism>
<name>A0A8J2H5G3_COTCN</name>
<accession>A0A8J2H5G3</accession>
<evidence type="ECO:0000313" key="3">
    <source>
        <dbReference type="Proteomes" id="UP000786811"/>
    </source>
</evidence>
<evidence type="ECO:0008006" key="4">
    <source>
        <dbReference type="Google" id="ProtNLM"/>
    </source>
</evidence>
<proteinExistence type="predicted"/>